<keyword evidence="1" id="KW-1133">Transmembrane helix</keyword>
<accession>A0AAV1NNS0</accession>
<dbReference type="AlphaFoldDB" id="A0AAV1NNS0"/>
<keyword evidence="3" id="KW-1185">Reference proteome</keyword>
<sequence>MGNSASTGFIIPTAKKLSWGCLKEDRIKLEDLLTQYEEDLWSVKEKKSFSVKKVHLTRSIRYADLTIQDSDSPSPNMGEMLNPAFVGDQDAPEIKTISSCSSDGDMMKCMCIVESNPPSRVHFLLSDRVLQSTKLEIHGHLTIGTLQANLGSFGFIQCVANNMMGNANITLISTLPDKNKMLIPYLAIAGGAVLILMILIAVGVFKKWKKKCHDDVQYPSNDHIYDFLIISFHG</sequence>
<evidence type="ECO:0000313" key="2">
    <source>
        <dbReference type="EMBL" id="CAK6960434.1"/>
    </source>
</evidence>
<dbReference type="Proteomes" id="UP001314229">
    <property type="component" value="Unassembled WGS sequence"/>
</dbReference>
<reference evidence="2 3" key="1">
    <citation type="submission" date="2024-01" db="EMBL/GenBank/DDBJ databases">
        <authorList>
            <person name="Alioto T."/>
            <person name="Alioto T."/>
            <person name="Gomez Garrido J."/>
        </authorList>
    </citation>
    <scope>NUCLEOTIDE SEQUENCE [LARGE SCALE GENOMIC DNA]</scope>
</reference>
<name>A0AAV1NNS0_SCOSC</name>
<evidence type="ECO:0000313" key="3">
    <source>
        <dbReference type="Proteomes" id="UP001314229"/>
    </source>
</evidence>
<comment type="caution">
    <text evidence="2">The sequence shown here is derived from an EMBL/GenBank/DDBJ whole genome shotgun (WGS) entry which is preliminary data.</text>
</comment>
<dbReference type="EMBL" id="CAWUFR010000045">
    <property type="protein sequence ID" value="CAK6960434.1"/>
    <property type="molecule type" value="Genomic_DNA"/>
</dbReference>
<proteinExistence type="predicted"/>
<feature type="transmembrane region" description="Helical" evidence="1">
    <location>
        <begin position="182"/>
        <end position="205"/>
    </location>
</feature>
<keyword evidence="1" id="KW-0812">Transmembrane</keyword>
<evidence type="ECO:0000256" key="1">
    <source>
        <dbReference type="SAM" id="Phobius"/>
    </source>
</evidence>
<organism evidence="2 3">
    <name type="scientific">Scomber scombrus</name>
    <name type="common">Atlantic mackerel</name>
    <name type="synonym">Scomber vernalis</name>
    <dbReference type="NCBI Taxonomy" id="13677"/>
    <lineage>
        <taxon>Eukaryota</taxon>
        <taxon>Metazoa</taxon>
        <taxon>Chordata</taxon>
        <taxon>Craniata</taxon>
        <taxon>Vertebrata</taxon>
        <taxon>Euteleostomi</taxon>
        <taxon>Actinopterygii</taxon>
        <taxon>Neopterygii</taxon>
        <taxon>Teleostei</taxon>
        <taxon>Neoteleostei</taxon>
        <taxon>Acanthomorphata</taxon>
        <taxon>Pelagiaria</taxon>
        <taxon>Scombriformes</taxon>
        <taxon>Scombridae</taxon>
        <taxon>Scomber</taxon>
    </lineage>
</organism>
<protein>
    <submittedName>
        <fullName evidence="2">Myelin-associated glycoprotein-like isoform X2</fullName>
    </submittedName>
</protein>
<keyword evidence="1" id="KW-0472">Membrane</keyword>
<gene>
    <name evidence="2" type="ORF">FSCOSCO3_A030295</name>
</gene>